<feature type="transmembrane region" description="Helical" evidence="1">
    <location>
        <begin position="128"/>
        <end position="144"/>
    </location>
</feature>
<accession>A0A0V0R2W8</accession>
<sequence length="287" mass="34391">MIIKEMKQKREQNKQFSLKRQILEKFSDYILLGGEGSEIEESFLFTFFKTLAYLPQVNSFEFQVYQINIMASWLIVPILQLWLNEYFLDSPFLVYIFYEIYAWFLLPGLVEWIFFLRTTDFRKYVVKYLFFYFIHLGLTLSNFINEEKQNRVSLHLNLHTFYFMCLVIDFCFPYKIRQGRKIVKIRYVDQKLKQVGEDQENQNHMNFNEFNAVQQDFTILSPLNGNYICVSFENMYLIIDLTNLQIITSITSALKITPIQYFKENNTLIAMKSINPISNSLTLQDVY</sequence>
<keyword evidence="1" id="KW-1133">Transmembrane helix</keyword>
<dbReference type="EMBL" id="LDAU01000057">
    <property type="protein sequence ID" value="KRX08833.1"/>
    <property type="molecule type" value="Genomic_DNA"/>
</dbReference>
<feature type="transmembrane region" description="Helical" evidence="1">
    <location>
        <begin position="64"/>
        <end position="83"/>
    </location>
</feature>
<dbReference type="Proteomes" id="UP000054937">
    <property type="component" value="Unassembled WGS sequence"/>
</dbReference>
<reference evidence="2 3" key="1">
    <citation type="journal article" date="2015" name="Sci. Rep.">
        <title>Genome of the facultative scuticociliatosis pathogen Pseudocohnilembus persalinus provides insight into its virulence through horizontal gene transfer.</title>
        <authorList>
            <person name="Xiong J."/>
            <person name="Wang G."/>
            <person name="Cheng J."/>
            <person name="Tian M."/>
            <person name="Pan X."/>
            <person name="Warren A."/>
            <person name="Jiang C."/>
            <person name="Yuan D."/>
            <person name="Miao W."/>
        </authorList>
    </citation>
    <scope>NUCLEOTIDE SEQUENCE [LARGE SCALE GENOMIC DNA]</scope>
    <source>
        <strain evidence="2">36N120E</strain>
    </source>
</reference>
<evidence type="ECO:0000313" key="2">
    <source>
        <dbReference type="EMBL" id="KRX08833.1"/>
    </source>
</evidence>
<evidence type="ECO:0000256" key="1">
    <source>
        <dbReference type="SAM" id="Phobius"/>
    </source>
</evidence>
<protein>
    <recommendedName>
        <fullName evidence="4">Transmembrane protein</fullName>
    </recommendedName>
</protein>
<keyword evidence="3" id="KW-1185">Reference proteome</keyword>
<comment type="caution">
    <text evidence="2">The sequence shown here is derived from an EMBL/GenBank/DDBJ whole genome shotgun (WGS) entry which is preliminary data.</text>
</comment>
<evidence type="ECO:0000313" key="3">
    <source>
        <dbReference type="Proteomes" id="UP000054937"/>
    </source>
</evidence>
<organism evidence="2 3">
    <name type="scientific">Pseudocohnilembus persalinus</name>
    <name type="common">Ciliate</name>
    <dbReference type="NCBI Taxonomy" id="266149"/>
    <lineage>
        <taxon>Eukaryota</taxon>
        <taxon>Sar</taxon>
        <taxon>Alveolata</taxon>
        <taxon>Ciliophora</taxon>
        <taxon>Intramacronucleata</taxon>
        <taxon>Oligohymenophorea</taxon>
        <taxon>Scuticociliatia</taxon>
        <taxon>Philasterida</taxon>
        <taxon>Pseudocohnilembidae</taxon>
        <taxon>Pseudocohnilembus</taxon>
    </lineage>
</organism>
<proteinExistence type="predicted"/>
<feature type="transmembrane region" description="Helical" evidence="1">
    <location>
        <begin position="156"/>
        <end position="176"/>
    </location>
</feature>
<dbReference type="AlphaFoldDB" id="A0A0V0R2W8"/>
<name>A0A0V0R2W8_PSEPJ</name>
<feature type="transmembrane region" description="Helical" evidence="1">
    <location>
        <begin position="95"/>
        <end position="116"/>
    </location>
</feature>
<evidence type="ECO:0008006" key="4">
    <source>
        <dbReference type="Google" id="ProtNLM"/>
    </source>
</evidence>
<dbReference type="InParanoid" id="A0A0V0R2W8"/>
<keyword evidence="1" id="KW-0472">Membrane</keyword>
<gene>
    <name evidence="2" type="ORF">PPERSA_08937</name>
</gene>
<keyword evidence="1" id="KW-0812">Transmembrane</keyword>